<keyword evidence="2" id="KW-1185">Reference proteome</keyword>
<sequence>MIKRKIFNIEQVNWGQTVYIIKMFCNLLQLTSAYFIKKNYIQLIYIEFSNDLSLLILVRLSRIRPLSAIEVKYAAFPFTAQSQLLNP</sequence>
<reference evidence="1 2" key="1">
    <citation type="journal article" date="2012" name="J. Bacteriol.">
        <title>Complete genome sequence of Enterobacter aerogenes KCTC 2190.</title>
        <authorList>
            <person name="Shin S.H."/>
            <person name="Kim S."/>
            <person name="Kim J.Y."/>
            <person name="Lee S."/>
            <person name="Um Y."/>
            <person name="Oh M.K."/>
            <person name="Kim Y.R."/>
            <person name="Lee J."/>
            <person name="Yang K.S."/>
        </authorList>
    </citation>
    <scope>NUCLEOTIDE SEQUENCE [LARGE SCALE GENOMIC DNA]</scope>
    <source>
        <strain evidence="1 2">KCTC 2190</strain>
    </source>
</reference>
<dbReference type="EMBL" id="CP002824">
    <property type="protein sequence ID" value="AEG95416.1"/>
    <property type="molecule type" value="Genomic_DNA"/>
</dbReference>
<gene>
    <name evidence="1" type="ordered locus">EAE_02405</name>
</gene>
<dbReference type="AlphaFoldDB" id="A0A0H3FJD4"/>
<organism evidence="1 2">
    <name type="scientific">Klebsiella aerogenes (strain ATCC 13048 / DSM 30053 / CCUG 1429 / JCM 1235 / KCTC 2190 / NBRC 13534 / NCIMB 10102 / NCTC 10006 / CDC 819-56)</name>
    <name type="common">Enterobacter aerogenes</name>
    <dbReference type="NCBI Taxonomy" id="1028307"/>
    <lineage>
        <taxon>Bacteria</taxon>
        <taxon>Pseudomonadati</taxon>
        <taxon>Pseudomonadota</taxon>
        <taxon>Gammaproteobacteria</taxon>
        <taxon>Enterobacterales</taxon>
        <taxon>Enterobacteriaceae</taxon>
        <taxon>Klebsiella/Raoultella group</taxon>
        <taxon>Klebsiella</taxon>
    </lineage>
</organism>
<evidence type="ECO:0000313" key="1">
    <source>
        <dbReference type="EMBL" id="AEG95416.1"/>
    </source>
</evidence>
<name>A0A0H3FJD4_KLEAK</name>
<dbReference type="HOGENOM" id="CLU_2478441_0_0_6"/>
<dbReference type="Proteomes" id="UP000008881">
    <property type="component" value="Chromosome"/>
</dbReference>
<protein>
    <submittedName>
        <fullName evidence="1">Uncharacterized protein</fullName>
    </submittedName>
</protein>
<dbReference type="KEGG" id="eae:EAE_02405"/>
<proteinExistence type="predicted"/>
<evidence type="ECO:0000313" key="2">
    <source>
        <dbReference type="Proteomes" id="UP000008881"/>
    </source>
</evidence>
<accession>A0A0H3FJD4</accession>